<dbReference type="NCBIfam" id="TIGR02937">
    <property type="entry name" value="sigma70-ECF"/>
    <property type="match status" value="1"/>
</dbReference>
<keyword evidence="9" id="KW-1185">Reference proteome</keyword>
<protein>
    <submittedName>
        <fullName evidence="8">Sigma-70 family RNA polymerase sigma factor</fullName>
    </submittedName>
</protein>
<dbReference type="InterPro" id="IPR036388">
    <property type="entry name" value="WH-like_DNA-bd_sf"/>
</dbReference>
<dbReference type="InterPro" id="IPR039425">
    <property type="entry name" value="RNA_pol_sigma-70-like"/>
</dbReference>
<keyword evidence="5" id="KW-0812">Transmembrane</keyword>
<dbReference type="PANTHER" id="PTHR43133:SF46">
    <property type="entry name" value="RNA POLYMERASE SIGMA-70 FACTOR ECF SUBFAMILY"/>
    <property type="match status" value="1"/>
</dbReference>
<evidence type="ECO:0000313" key="8">
    <source>
        <dbReference type="EMBL" id="MCZ4223265.1"/>
    </source>
</evidence>
<keyword evidence="2" id="KW-0805">Transcription regulation</keyword>
<evidence type="ECO:0000256" key="2">
    <source>
        <dbReference type="ARBA" id="ARBA00023015"/>
    </source>
</evidence>
<feature type="domain" description="RNA polymerase sigma-70 region 2" evidence="6">
    <location>
        <begin position="28"/>
        <end position="92"/>
    </location>
</feature>
<dbReference type="SUPFAM" id="SSF88946">
    <property type="entry name" value="Sigma2 domain of RNA polymerase sigma factors"/>
    <property type="match status" value="1"/>
</dbReference>
<feature type="domain" description="RNA polymerase sigma factor 70 region 4 type 2" evidence="7">
    <location>
        <begin position="126"/>
        <end position="176"/>
    </location>
</feature>
<dbReference type="SUPFAM" id="SSF88659">
    <property type="entry name" value="Sigma3 and sigma4 domains of RNA polymerase sigma factors"/>
    <property type="match status" value="1"/>
</dbReference>
<comment type="similarity">
    <text evidence="1">Belongs to the sigma-70 factor family. ECF subfamily.</text>
</comment>
<evidence type="ECO:0000256" key="3">
    <source>
        <dbReference type="ARBA" id="ARBA00023082"/>
    </source>
</evidence>
<feature type="transmembrane region" description="Helical" evidence="5">
    <location>
        <begin position="195"/>
        <end position="214"/>
    </location>
</feature>
<accession>A0ABT4KWF4</accession>
<dbReference type="Pfam" id="PF08281">
    <property type="entry name" value="Sigma70_r4_2"/>
    <property type="match status" value="1"/>
</dbReference>
<evidence type="ECO:0000256" key="4">
    <source>
        <dbReference type="ARBA" id="ARBA00023163"/>
    </source>
</evidence>
<keyword evidence="5" id="KW-1133">Transmembrane helix</keyword>
<dbReference type="EMBL" id="JAPWGL010000002">
    <property type="protein sequence ID" value="MCZ4223265.1"/>
    <property type="molecule type" value="Genomic_DNA"/>
</dbReference>
<keyword evidence="3" id="KW-0731">Sigma factor</keyword>
<evidence type="ECO:0000256" key="1">
    <source>
        <dbReference type="ARBA" id="ARBA00010641"/>
    </source>
</evidence>
<dbReference type="InterPro" id="IPR013249">
    <property type="entry name" value="RNA_pol_sigma70_r4_t2"/>
</dbReference>
<evidence type="ECO:0000259" key="7">
    <source>
        <dbReference type="Pfam" id="PF08281"/>
    </source>
</evidence>
<organism evidence="8 9">
    <name type="scientific">Pedobacter rhodius</name>
    <dbReference type="NCBI Taxonomy" id="3004098"/>
    <lineage>
        <taxon>Bacteria</taxon>
        <taxon>Pseudomonadati</taxon>
        <taxon>Bacteroidota</taxon>
        <taxon>Sphingobacteriia</taxon>
        <taxon>Sphingobacteriales</taxon>
        <taxon>Sphingobacteriaceae</taxon>
        <taxon>Pedobacter</taxon>
    </lineage>
</organism>
<dbReference type="Gene3D" id="1.10.1740.10">
    <property type="match status" value="1"/>
</dbReference>
<keyword evidence="4" id="KW-0804">Transcription</keyword>
<dbReference type="PANTHER" id="PTHR43133">
    <property type="entry name" value="RNA POLYMERASE ECF-TYPE SIGMA FACTO"/>
    <property type="match status" value="1"/>
</dbReference>
<evidence type="ECO:0000313" key="9">
    <source>
        <dbReference type="Proteomes" id="UP001144341"/>
    </source>
</evidence>
<evidence type="ECO:0000259" key="6">
    <source>
        <dbReference type="Pfam" id="PF04542"/>
    </source>
</evidence>
<dbReference type="InterPro" id="IPR013325">
    <property type="entry name" value="RNA_pol_sigma_r2"/>
</dbReference>
<dbReference type="Gene3D" id="1.10.10.10">
    <property type="entry name" value="Winged helix-like DNA-binding domain superfamily/Winged helix DNA-binding domain"/>
    <property type="match status" value="1"/>
</dbReference>
<dbReference type="InterPro" id="IPR014284">
    <property type="entry name" value="RNA_pol_sigma-70_dom"/>
</dbReference>
<evidence type="ECO:0000256" key="5">
    <source>
        <dbReference type="SAM" id="Phobius"/>
    </source>
</evidence>
<gene>
    <name evidence="8" type="ORF">O0931_08130</name>
</gene>
<proteinExistence type="inferred from homology"/>
<dbReference type="InterPro" id="IPR013324">
    <property type="entry name" value="RNA_pol_sigma_r3/r4-like"/>
</dbReference>
<name>A0ABT4KWF4_9SPHI</name>
<reference evidence="8" key="1">
    <citation type="submission" date="2022-12" db="EMBL/GenBank/DDBJ databases">
        <title>Genome sequence of SJ11.</title>
        <authorList>
            <person name="Woo H."/>
        </authorList>
    </citation>
    <scope>NUCLEOTIDE SEQUENCE</scope>
    <source>
        <strain evidence="8">SJ11</strain>
    </source>
</reference>
<dbReference type="InterPro" id="IPR007627">
    <property type="entry name" value="RNA_pol_sigma70_r2"/>
</dbReference>
<comment type="caution">
    <text evidence="8">The sequence shown here is derived from an EMBL/GenBank/DDBJ whole genome shotgun (WGS) entry which is preliminary data.</text>
</comment>
<dbReference type="Pfam" id="PF04542">
    <property type="entry name" value="Sigma70_r2"/>
    <property type="match status" value="1"/>
</dbReference>
<sequence length="216" mass="25450">MTDYTAYSDLDLAALLRKDDDKAFREVYLRYQSLLFRYAFNKLGNEEEAKDVIQDVFFRLLRNKEGLILNTTLSGYLYKSVLNQVFDIFRHRDIVKKYIDMGEHYIEIDAEETDYLIREKDFSALIDLEVSGMPPRMREIYDLKRKQFLSTKQIAQQLGISEHTVSNHLKKIAKHLKGRLGLLIYLIYILNQKNMFLIISVLCFCLLFLAHFLISG</sequence>
<keyword evidence="5" id="KW-0472">Membrane</keyword>
<dbReference type="RefSeq" id="WP_269415063.1">
    <property type="nucleotide sequence ID" value="NZ_JAPWGL010000002.1"/>
</dbReference>
<dbReference type="Proteomes" id="UP001144341">
    <property type="component" value="Unassembled WGS sequence"/>
</dbReference>